<feature type="region of interest" description="Disordered" evidence="1">
    <location>
        <begin position="1"/>
        <end position="30"/>
    </location>
</feature>
<dbReference type="PANTHER" id="PTHR28152:SF1">
    <property type="entry name" value="HYDROXYACYL-THIOESTER DEHYDRATASE TYPE 2, MITOCHONDRIAL"/>
    <property type="match status" value="1"/>
</dbReference>
<organism evidence="3 4">
    <name type="scientific">Pseudomonas chlororaphis</name>
    <dbReference type="NCBI Taxonomy" id="587753"/>
    <lineage>
        <taxon>Bacteria</taxon>
        <taxon>Pseudomonadati</taxon>
        <taxon>Pseudomonadota</taxon>
        <taxon>Gammaproteobacteria</taxon>
        <taxon>Pseudomonadales</taxon>
        <taxon>Pseudomonadaceae</taxon>
        <taxon>Pseudomonas</taxon>
    </lineage>
</organism>
<dbReference type="InterPro" id="IPR039569">
    <property type="entry name" value="FAS1-like_DH_region"/>
</dbReference>
<dbReference type="Proteomes" id="UP000032748">
    <property type="component" value="Chromosome"/>
</dbReference>
<name>A0A0D5Y0W4_9PSED</name>
<dbReference type="EMBL" id="CP011110">
    <property type="protein sequence ID" value="AKA24988.1"/>
    <property type="molecule type" value="Genomic_DNA"/>
</dbReference>
<dbReference type="InterPro" id="IPR052741">
    <property type="entry name" value="Mitochondrial_HTD2"/>
</dbReference>
<accession>A0A0D5Y0W4</accession>
<feature type="compositionally biased region" description="Polar residues" evidence="1">
    <location>
        <begin position="1"/>
        <end position="15"/>
    </location>
</feature>
<reference evidence="3 4" key="1">
    <citation type="journal article" date="2015" name="Mol. Plant Microbe Interact.">
        <title>Comparative Genomic Analysis of Pseudomonas chlororaphis PCL1606 Reveals New Insight into Antifungal Compounds Involved in Biocontrol.</title>
        <authorList>
            <person name="Calderon C.E."/>
            <person name="Ramos C."/>
            <person name="de Vicente A."/>
            <person name="Cazorla F.M."/>
        </authorList>
    </citation>
    <scope>NUCLEOTIDE SEQUENCE [LARGE SCALE GENOMIC DNA]</scope>
    <source>
        <strain evidence="3 4">PCL1606</strain>
    </source>
</reference>
<evidence type="ECO:0000259" key="2">
    <source>
        <dbReference type="Pfam" id="PF13452"/>
    </source>
</evidence>
<dbReference type="GO" id="GO:0019171">
    <property type="term" value="F:(3R)-hydroxyacyl-[acyl-carrier-protein] dehydratase activity"/>
    <property type="evidence" value="ECO:0007669"/>
    <property type="project" value="TreeGrafter"/>
</dbReference>
<evidence type="ECO:0000313" key="4">
    <source>
        <dbReference type="Proteomes" id="UP000032748"/>
    </source>
</evidence>
<dbReference type="PATRIC" id="fig|587753.10.peg.3524"/>
<dbReference type="Gene3D" id="3.10.129.10">
    <property type="entry name" value="Hotdog Thioesterase"/>
    <property type="match status" value="2"/>
</dbReference>
<protein>
    <recommendedName>
        <fullName evidence="2">FAS1-like dehydratase domain-containing protein</fullName>
    </recommendedName>
</protein>
<dbReference type="AlphaFoldDB" id="A0A0D5Y0W4"/>
<feature type="domain" description="FAS1-like dehydratase" evidence="2">
    <location>
        <begin position="35"/>
        <end position="148"/>
    </location>
</feature>
<evidence type="ECO:0000256" key="1">
    <source>
        <dbReference type="SAM" id="MobiDB-lite"/>
    </source>
</evidence>
<proteinExistence type="predicted"/>
<dbReference type="PANTHER" id="PTHR28152">
    <property type="entry name" value="HYDROXYACYL-THIOESTER DEHYDRATASE TYPE 2, MITOCHONDRIAL"/>
    <property type="match status" value="1"/>
</dbReference>
<dbReference type="KEGG" id="pcz:PCL1606_35370"/>
<gene>
    <name evidence="3" type="ORF">PCL1606_35370</name>
</gene>
<evidence type="ECO:0000313" key="3">
    <source>
        <dbReference type="EMBL" id="AKA24988.1"/>
    </source>
</evidence>
<sequence>MIGSITTARQDSDPMSVTDPGAWTGRRQQAHDQLSRNLLKRIAATFGEPAPAHGEALPPLWQWCFFQEPLAASALGEDGHPARGGFLPPAANRNRMWAGGRVEFFEPLRAGFDADCVSTIARVEEKTGRSGALLFVTVRHEYSQDGRLAIREEQDIVYREPTPPKPGSGEALPCGEWREVVEPDATLLFRYSAVTFNGHRIHYDFPYVTATEGYAGLVVHGPLIATLGLRAFCRAHPQARLRRFAYRGVRPLIAPQPFEVGGRIVRPGVAELWAGNDAGLAQQAEVLFDPIAQ</sequence>
<dbReference type="Pfam" id="PF13452">
    <property type="entry name" value="FAS1_DH_region"/>
    <property type="match status" value="1"/>
</dbReference>
<dbReference type="InterPro" id="IPR029069">
    <property type="entry name" value="HotDog_dom_sf"/>
</dbReference>
<dbReference type="SUPFAM" id="SSF54637">
    <property type="entry name" value="Thioesterase/thiol ester dehydrase-isomerase"/>
    <property type="match status" value="2"/>
</dbReference>